<keyword evidence="1" id="KW-1133">Transmembrane helix</keyword>
<feature type="transmembrane region" description="Helical" evidence="1">
    <location>
        <begin position="143"/>
        <end position="162"/>
    </location>
</feature>
<evidence type="ECO:0000313" key="3">
    <source>
        <dbReference type="Proteomes" id="UP000550401"/>
    </source>
</evidence>
<keyword evidence="1" id="KW-0812">Transmembrane</keyword>
<feature type="transmembrane region" description="Helical" evidence="1">
    <location>
        <begin position="168"/>
        <end position="186"/>
    </location>
</feature>
<dbReference type="RefSeq" id="WP_182531687.1">
    <property type="nucleotide sequence ID" value="NZ_JACGXL010000004.1"/>
</dbReference>
<sequence>MARHDPARCDACLRREAAIDGVAARSGCPRDTVAWIAGAVTFVGAWQRKDATSAHVDAAELCRMLVADLPARTPREVRVQLEAMGLATSRDIGRVVYALIDAGLCTPDDRDREEHFAAIYDGATIEAYAAHVLATRPRDLPRIARNVATCVAGAAGALILAITRQPPTASIASASGAALLGIAWLLSRGRPARMRFGLPWSTLRAVRRADAHDA</sequence>
<dbReference type="AlphaFoldDB" id="A0A839F4B6"/>
<dbReference type="Proteomes" id="UP000550401">
    <property type="component" value="Unassembled WGS sequence"/>
</dbReference>
<evidence type="ECO:0000313" key="2">
    <source>
        <dbReference type="EMBL" id="MBA8888649.1"/>
    </source>
</evidence>
<gene>
    <name evidence="2" type="ORF">FHW12_002882</name>
</gene>
<name>A0A839F4B6_9GAMM</name>
<accession>A0A839F4B6</accession>
<comment type="caution">
    <text evidence="2">The sequence shown here is derived from an EMBL/GenBank/DDBJ whole genome shotgun (WGS) entry which is preliminary data.</text>
</comment>
<keyword evidence="1" id="KW-0472">Membrane</keyword>
<proteinExistence type="predicted"/>
<keyword evidence="3" id="KW-1185">Reference proteome</keyword>
<organism evidence="2 3">
    <name type="scientific">Dokdonella fugitiva</name>
    <dbReference type="NCBI Taxonomy" id="328517"/>
    <lineage>
        <taxon>Bacteria</taxon>
        <taxon>Pseudomonadati</taxon>
        <taxon>Pseudomonadota</taxon>
        <taxon>Gammaproteobacteria</taxon>
        <taxon>Lysobacterales</taxon>
        <taxon>Rhodanobacteraceae</taxon>
        <taxon>Dokdonella</taxon>
    </lineage>
</organism>
<protein>
    <submittedName>
        <fullName evidence="2">Putative repeat protein (TIGR04138 family)</fullName>
    </submittedName>
</protein>
<dbReference type="EMBL" id="JACGXL010000004">
    <property type="protein sequence ID" value="MBA8888649.1"/>
    <property type="molecule type" value="Genomic_DNA"/>
</dbReference>
<evidence type="ECO:0000256" key="1">
    <source>
        <dbReference type="SAM" id="Phobius"/>
    </source>
</evidence>
<reference evidence="2 3" key="1">
    <citation type="submission" date="2020-07" db="EMBL/GenBank/DDBJ databases">
        <title>Genomic Encyclopedia of Type Strains, Phase IV (KMG-V): Genome sequencing to study the core and pangenomes of soil and plant-associated prokaryotes.</title>
        <authorList>
            <person name="Whitman W."/>
        </authorList>
    </citation>
    <scope>NUCLEOTIDE SEQUENCE [LARGE SCALE GENOMIC DNA]</scope>
    <source>
        <strain evidence="2 3">RH2WT43</strain>
    </source>
</reference>